<dbReference type="Proteomes" id="UP001066276">
    <property type="component" value="Chromosome 5"/>
</dbReference>
<evidence type="ECO:0000256" key="1">
    <source>
        <dbReference type="SAM" id="MobiDB-lite"/>
    </source>
</evidence>
<reference evidence="2" key="1">
    <citation type="journal article" date="2022" name="bioRxiv">
        <title>Sequencing and chromosome-scale assembly of the giantPleurodeles waltlgenome.</title>
        <authorList>
            <person name="Brown T."/>
            <person name="Elewa A."/>
            <person name="Iarovenko S."/>
            <person name="Subramanian E."/>
            <person name="Araus A.J."/>
            <person name="Petzold A."/>
            <person name="Susuki M."/>
            <person name="Suzuki K.-i.T."/>
            <person name="Hayashi T."/>
            <person name="Toyoda A."/>
            <person name="Oliveira C."/>
            <person name="Osipova E."/>
            <person name="Leigh N.D."/>
            <person name="Simon A."/>
            <person name="Yun M.H."/>
        </authorList>
    </citation>
    <scope>NUCLEOTIDE SEQUENCE</scope>
    <source>
        <strain evidence="2">20211129_DDA</strain>
        <tissue evidence="2">Liver</tissue>
    </source>
</reference>
<evidence type="ECO:0000313" key="3">
    <source>
        <dbReference type="Proteomes" id="UP001066276"/>
    </source>
</evidence>
<organism evidence="2 3">
    <name type="scientific">Pleurodeles waltl</name>
    <name type="common">Iberian ribbed newt</name>
    <dbReference type="NCBI Taxonomy" id="8319"/>
    <lineage>
        <taxon>Eukaryota</taxon>
        <taxon>Metazoa</taxon>
        <taxon>Chordata</taxon>
        <taxon>Craniata</taxon>
        <taxon>Vertebrata</taxon>
        <taxon>Euteleostomi</taxon>
        <taxon>Amphibia</taxon>
        <taxon>Batrachia</taxon>
        <taxon>Caudata</taxon>
        <taxon>Salamandroidea</taxon>
        <taxon>Salamandridae</taxon>
        <taxon>Pleurodelinae</taxon>
        <taxon>Pleurodeles</taxon>
    </lineage>
</organism>
<evidence type="ECO:0000313" key="2">
    <source>
        <dbReference type="EMBL" id="KAJ1155672.1"/>
    </source>
</evidence>
<name>A0AAV7RVL8_PLEWA</name>
<feature type="compositionally biased region" description="Basic and acidic residues" evidence="1">
    <location>
        <begin position="74"/>
        <end position="100"/>
    </location>
</feature>
<accession>A0AAV7RVL8</accession>
<protein>
    <submittedName>
        <fullName evidence="2">Uncharacterized protein</fullName>
    </submittedName>
</protein>
<comment type="caution">
    <text evidence="2">The sequence shown here is derived from an EMBL/GenBank/DDBJ whole genome shotgun (WGS) entry which is preliminary data.</text>
</comment>
<proteinExistence type="predicted"/>
<sequence length="174" mass="19244">MPGAGTPGYPNGSLLPDQDPGGTAGSEPEDTPLGNTDIRVPVTEKGGARPWRAEEDARNQAEEDDTGDPEEETDARGEEKVESETGETGERHGEEPHMERSYLGQLTTEGSPEEVHLNPLSPDPLTILIRFKELRTKPQLTIPSFLPWQQRFPTRTSAGPRGPEREKKKERMLH</sequence>
<feature type="region of interest" description="Disordered" evidence="1">
    <location>
        <begin position="145"/>
        <end position="174"/>
    </location>
</feature>
<keyword evidence="3" id="KW-1185">Reference proteome</keyword>
<feature type="compositionally biased region" description="Acidic residues" evidence="1">
    <location>
        <begin position="62"/>
        <end position="73"/>
    </location>
</feature>
<dbReference type="AlphaFoldDB" id="A0AAV7RVL8"/>
<feature type="compositionally biased region" description="Basic and acidic residues" evidence="1">
    <location>
        <begin position="51"/>
        <end position="61"/>
    </location>
</feature>
<gene>
    <name evidence="2" type="ORF">NDU88_008401</name>
</gene>
<feature type="region of interest" description="Disordered" evidence="1">
    <location>
        <begin position="1"/>
        <end position="121"/>
    </location>
</feature>
<feature type="compositionally biased region" description="Basic and acidic residues" evidence="1">
    <location>
        <begin position="162"/>
        <end position="174"/>
    </location>
</feature>
<dbReference type="EMBL" id="JANPWB010000009">
    <property type="protein sequence ID" value="KAJ1155672.1"/>
    <property type="molecule type" value="Genomic_DNA"/>
</dbReference>